<keyword evidence="1" id="KW-0812">Transmembrane</keyword>
<proteinExistence type="predicted"/>
<name>A0A3G9J711_9BACL</name>
<dbReference type="Proteomes" id="UP000275368">
    <property type="component" value="Chromosome"/>
</dbReference>
<feature type="transmembrane region" description="Helical" evidence="1">
    <location>
        <begin position="39"/>
        <end position="62"/>
    </location>
</feature>
<accession>A0A3G9J711</accession>
<evidence type="ECO:0000313" key="3">
    <source>
        <dbReference type="Proteomes" id="UP000275368"/>
    </source>
</evidence>
<reference evidence="2 3" key="1">
    <citation type="submission" date="2018-11" db="EMBL/GenBank/DDBJ databases">
        <title>Complete genome sequence of Paenibacillus baekrokdamisoli strain KCTC 33723.</title>
        <authorList>
            <person name="Kang S.W."/>
            <person name="Lee K.C."/>
            <person name="Kim K.K."/>
            <person name="Kim J.S."/>
            <person name="Kim D.S."/>
            <person name="Ko S.H."/>
            <person name="Yang S.H."/>
            <person name="Lee J.S."/>
        </authorList>
    </citation>
    <scope>NUCLEOTIDE SEQUENCE [LARGE SCALE GENOMIC DNA]</scope>
    <source>
        <strain evidence="2 3">KCTC 33723</strain>
    </source>
</reference>
<keyword evidence="3" id="KW-1185">Reference proteome</keyword>
<dbReference type="KEGG" id="pbk:Back11_54400"/>
<evidence type="ECO:0000256" key="1">
    <source>
        <dbReference type="SAM" id="Phobius"/>
    </source>
</evidence>
<sequence length="86" mass="10137">MMEVSSHTGVFLIRVSIRLVFHHKMLQQLSKEKSTEMPIMYSILLFYEVYIKVFTIISYYVANLWRIIRSSHLPLLVRPLSLPILG</sequence>
<keyword evidence="1" id="KW-0472">Membrane</keyword>
<gene>
    <name evidence="2" type="ORF">Back11_54400</name>
</gene>
<protein>
    <submittedName>
        <fullName evidence="2">Uncharacterized protein</fullName>
    </submittedName>
</protein>
<evidence type="ECO:0000313" key="2">
    <source>
        <dbReference type="EMBL" id="BBH24095.1"/>
    </source>
</evidence>
<dbReference type="AlphaFoldDB" id="A0A3G9J711"/>
<dbReference type="EMBL" id="AP019308">
    <property type="protein sequence ID" value="BBH24095.1"/>
    <property type="molecule type" value="Genomic_DNA"/>
</dbReference>
<keyword evidence="1" id="KW-1133">Transmembrane helix</keyword>
<organism evidence="2 3">
    <name type="scientific">Paenibacillus baekrokdamisoli</name>
    <dbReference type="NCBI Taxonomy" id="1712516"/>
    <lineage>
        <taxon>Bacteria</taxon>
        <taxon>Bacillati</taxon>
        <taxon>Bacillota</taxon>
        <taxon>Bacilli</taxon>
        <taxon>Bacillales</taxon>
        <taxon>Paenibacillaceae</taxon>
        <taxon>Paenibacillus</taxon>
    </lineage>
</organism>